<keyword evidence="7" id="KW-1133">Transmembrane helix</keyword>
<evidence type="ECO:0000259" key="9">
    <source>
        <dbReference type="Pfam" id="PF07479"/>
    </source>
</evidence>
<dbReference type="NCBIfam" id="NF000940">
    <property type="entry name" value="PRK00094.1-2"/>
    <property type="match status" value="1"/>
</dbReference>
<organism evidence="10 11">
    <name type="scientific">Phaeodactylum tricornutum (strain CCAP 1055/1)</name>
    <dbReference type="NCBI Taxonomy" id="556484"/>
    <lineage>
        <taxon>Eukaryota</taxon>
        <taxon>Sar</taxon>
        <taxon>Stramenopiles</taxon>
        <taxon>Ochrophyta</taxon>
        <taxon>Bacillariophyta</taxon>
        <taxon>Bacillariophyceae</taxon>
        <taxon>Bacillariophycidae</taxon>
        <taxon>Naviculales</taxon>
        <taxon>Phaeodactylaceae</taxon>
        <taxon>Phaeodactylum</taxon>
    </lineage>
</organism>
<dbReference type="InterPro" id="IPR013328">
    <property type="entry name" value="6PGD_dom2"/>
</dbReference>
<dbReference type="InterPro" id="IPR006168">
    <property type="entry name" value="G3P_DH_NAD-dep"/>
</dbReference>
<feature type="transmembrane region" description="Helical" evidence="7">
    <location>
        <begin position="85"/>
        <end position="103"/>
    </location>
</feature>
<dbReference type="RefSeq" id="XP_002176335.1">
    <property type="nucleotide sequence ID" value="XM_002176299.1"/>
</dbReference>
<dbReference type="Pfam" id="PF07479">
    <property type="entry name" value="NAD_Gly3P_dh_C"/>
    <property type="match status" value="1"/>
</dbReference>
<feature type="domain" description="Glycerol-3-phosphate dehydrogenase NAD-dependent C-terminal" evidence="9">
    <location>
        <begin position="273"/>
        <end position="411"/>
    </location>
</feature>
<dbReference type="HAMAP" id="MF_00394">
    <property type="entry name" value="NAD_Glyc3P_dehydrog"/>
    <property type="match status" value="1"/>
</dbReference>
<sequence length="431" mass="46332">MGIADRTGAGKVSRDNDAGTTTWLMWAGMAAVSFASGLAYATYLLRLRDRERLRQACSRIQKHLVPGQRVSLGPLHMRKPQKKQTVVVVGAGSYGTAMAYAAAVNGHKVLLYMRDAEQCKSINEKGYNPKYLSQYPLNPSGHDNPAIRGICTTDELAQAMKVTNVVVILALPCQLTPVWVEQHNTIIPENTLLCSTAKGLYLPTKQLIGHAILDSLNRASQPICFLSGPSFAEEIMRGYPTAVVVASDQLYLAVQVQKLLSNASSFRVYTSQDPIGVQLGGALKNPLAVGAGMIAGMGFGSNTLSACVTRASRELCDLCVAMGGRPETVDGLSGIGDLMLTCFSSQSRNQRCGQRLMKGEGVKDIEKDFTVEGVATADVAVAYADMCGLACPIFRTVHALIHKLISPEEAIRDLMGRPLNLEASRANLEAK</sequence>
<dbReference type="FunFam" id="3.40.50.720:FF:000019">
    <property type="entry name" value="Glycerol-3-phosphate dehydrogenase [NAD(P)+]"/>
    <property type="match status" value="1"/>
</dbReference>
<dbReference type="EC" id="1.1.1.8" evidence="6"/>
<keyword evidence="11" id="KW-1185">Reference proteome</keyword>
<reference evidence="11" key="2">
    <citation type="submission" date="2008-08" db="EMBL/GenBank/DDBJ databases">
        <authorList>
            <consortium name="Diatom Consortium"/>
            <person name="Grigoriev I."/>
            <person name="Grimwood J."/>
            <person name="Kuo A."/>
            <person name="Otillar R.P."/>
            <person name="Salamov A."/>
            <person name="Detter J.C."/>
            <person name="Lindquist E."/>
            <person name="Shapiro H."/>
            <person name="Lucas S."/>
            <person name="Glavina del Rio T."/>
            <person name="Pitluck S."/>
            <person name="Rokhsar D."/>
            <person name="Bowler C."/>
        </authorList>
    </citation>
    <scope>GENOME REANNOTATION</scope>
    <source>
        <strain evidence="11">CCAP 1055/1</strain>
    </source>
</reference>
<evidence type="ECO:0000256" key="2">
    <source>
        <dbReference type="ARBA" id="ARBA00023002"/>
    </source>
</evidence>
<name>B7S443_PHATC</name>
<evidence type="ECO:0000256" key="6">
    <source>
        <dbReference type="RuleBase" id="RU361243"/>
    </source>
</evidence>
<evidence type="ECO:0000256" key="7">
    <source>
        <dbReference type="SAM" id="Phobius"/>
    </source>
</evidence>
<evidence type="ECO:0000313" key="10">
    <source>
        <dbReference type="EMBL" id="EEC42727.1"/>
    </source>
</evidence>
<keyword evidence="2 5" id="KW-0560">Oxidoreductase</keyword>
<dbReference type="PANTHER" id="PTHR11728:SF1">
    <property type="entry name" value="GLYCEROL-3-PHOSPHATE DEHYDROGENASE [NAD(+)] 2, CHLOROPLASTIC"/>
    <property type="match status" value="1"/>
</dbReference>
<evidence type="ECO:0000259" key="8">
    <source>
        <dbReference type="Pfam" id="PF01210"/>
    </source>
</evidence>
<dbReference type="Gene3D" id="3.40.50.720">
    <property type="entry name" value="NAD(P)-binding Rossmann-like Domain"/>
    <property type="match status" value="1"/>
</dbReference>
<accession>B7S443</accession>
<dbReference type="eggNOG" id="KOG2711">
    <property type="taxonomic scope" value="Eukaryota"/>
</dbReference>
<dbReference type="OrthoDB" id="10263760at2759"/>
<feature type="transmembrane region" description="Helical" evidence="7">
    <location>
        <begin position="23"/>
        <end position="45"/>
    </location>
</feature>
<gene>
    <name evidence="10" type="ORF">PHATRDRAFT_bd1880</name>
</gene>
<feature type="domain" description="Glycerol-3-phosphate dehydrogenase NAD-dependent N-terminal" evidence="8">
    <location>
        <begin position="86"/>
        <end position="249"/>
    </location>
</feature>
<dbReference type="SUPFAM" id="SSF48179">
    <property type="entry name" value="6-phosphogluconate dehydrogenase C-terminal domain-like"/>
    <property type="match status" value="1"/>
</dbReference>
<evidence type="ECO:0000256" key="4">
    <source>
        <dbReference type="ARBA" id="ARBA00048683"/>
    </source>
</evidence>
<dbReference type="AlphaFoldDB" id="B7S443"/>
<dbReference type="PRINTS" id="PR00077">
    <property type="entry name" value="GPDHDRGNASE"/>
</dbReference>
<dbReference type="InterPro" id="IPR011128">
    <property type="entry name" value="G3P_DH_NAD-dep_N"/>
</dbReference>
<keyword evidence="7" id="KW-0472">Membrane</keyword>
<evidence type="ECO:0000313" key="11">
    <source>
        <dbReference type="Proteomes" id="UP000000759"/>
    </source>
</evidence>
<dbReference type="InterPro" id="IPR036291">
    <property type="entry name" value="NAD(P)-bd_dom_sf"/>
</dbReference>
<dbReference type="NCBIfam" id="NF000942">
    <property type="entry name" value="PRK00094.1-4"/>
    <property type="match status" value="1"/>
</dbReference>
<dbReference type="EMBL" id="DS999283">
    <property type="protein sequence ID" value="EEC42727.1"/>
    <property type="molecule type" value="Genomic_DNA"/>
</dbReference>
<dbReference type="GeneID" id="7205122"/>
<dbReference type="Pfam" id="PF01210">
    <property type="entry name" value="NAD_Gly3P_dh_N"/>
    <property type="match status" value="1"/>
</dbReference>
<comment type="similarity">
    <text evidence="1 5">Belongs to the NAD-dependent glycerol-3-phosphate dehydrogenase family.</text>
</comment>
<keyword evidence="3 5" id="KW-0520">NAD</keyword>
<dbReference type="STRING" id="556484.B7S443"/>
<keyword evidence="7" id="KW-0812">Transmembrane</keyword>
<dbReference type="InterPro" id="IPR008927">
    <property type="entry name" value="6-PGluconate_DH-like_C_sf"/>
</dbReference>
<protein>
    <recommendedName>
        <fullName evidence="6">Glycerol-3-phosphate dehydrogenase [NAD(+)]</fullName>
        <ecNumber evidence="6">1.1.1.8</ecNumber>
    </recommendedName>
</protein>
<dbReference type="GO" id="GO:0051287">
    <property type="term" value="F:NAD binding"/>
    <property type="evidence" value="ECO:0007669"/>
    <property type="project" value="UniProtKB-UniRule"/>
</dbReference>
<evidence type="ECO:0000256" key="3">
    <source>
        <dbReference type="ARBA" id="ARBA00023027"/>
    </source>
</evidence>
<evidence type="ECO:0000256" key="5">
    <source>
        <dbReference type="RuleBase" id="RU000437"/>
    </source>
</evidence>
<dbReference type="Proteomes" id="UP000000759">
    <property type="component" value="Unassembled WGS sequence"/>
</dbReference>
<dbReference type="InParanoid" id="B7S443"/>
<reference evidence="10 11" key="1">
    <citation type="journal article" date="2008" name="Nature">
        <title>The Phaeodactylum genome reveals the evolutionary history of diatom genomes.</title>
        <authorList>
            <person name="Bowler C."/>
            <person name="Allen A.E."/>
            <person name="Badger J.H."/>
            <person name="Grimwood J."/>
            <person name="Jabbari K."/>
            <person name="Kuo A."/>
            <person name="Maheswari U."/>
            <person name="Martens C."/>
            <person name="Maumus F."/>
            <person name="Otillar R.P."/>
            <person name="Rayko E."/>
            <person name="Salamov A."/>
            <person name="Vandepoele K."/>
            <person name="Beszteri B."/>
            <person name="Gruber A."/>
            <person name="Heijde M."/>
            <person name="Katinka M."/>
            <person name="Mock T."/>
            <person name="Valentin K."/>
            <person name="Verret F."/>
            <person name="Berges J.A."/>
            <person name="Brownlee C."/>
            <person name="Cadoret J.P."/>
            <person name="Chiovitti A."/>
            <person name="Choi C.J."/>
            <person name="Coesel S."/>
            <person name="De Martino A."/>
            <person name="Detter J.C."/>
            <person name="Durkin C."/>
            <person name="Falciatore A."/>
            <person name="Fournet J."/>
            <person name="Haruta M."/>
            <person name="Huysman M.J."/>
            <person name="Jenkins B.D."/>
            <person name="Jiroutova K."/>
            <person name="Jorgensen R.E."/>
            <person name="Joubert Y."/>
            <person name="Kaplan A."/>
            <person name="Kroger N."/>
            <person name="Kroth P.G."/>
            <person name="La Roche J."/>
            <person name="Lindquist E."/>
            <person name="Lommer M."/>
            <person name="Martin-Jezequel V."/>
            <person name="Lopez P.J."/>
            <person name="Lucas S."/>
            <person name="Mangogna M."/>
            <person name="McGinnis K."/>
            <person name="Medlin L.K."/>
            <person name="Montsant A."/>
            <person name="Oudot-Le Secq M.P."/>
            <person name="Napoli C."/>
            <person name="Obornik M."/>
            <person name="Parker M.S."/>
            <person name="Petit J.L."/>
            <person name="Porcel B.M."/>
            <person name="Poulsen N."/>
            <person name="Robison M."/>
            <person name="Rychlewski L."/>
            <person name="Rynearson T.A."/>
            <person name="Schmutz J."/>
            <person name="Shapiro H."/>
            <person name="Siaut M."/>
            <person name="Stanley M."/>
            <person name="Sussman M.R."/>
            <person name="Taylor A.R."/>
            <person name="Vardi A."/>
            <person name="von Dassow P."/>
            <person name="Vyverman W."/>
            <person name="Willis A."/>
            <person name="Wyrwicz L.S."/>
            <person name="Rokhsar D.S."/>
            <person name="Weissenbach J."/>
            <person name="Armbrust E.V."/>
            <person name="Green B.R."/>
            <person name="Van de Peer Y."/>
            <person name="Grigoriev I.V."/>
        </authorList>
    </citation>
    <scope>NUCLEOTIDE SEQUENCE [LARGE SCALE GENOMIC DNA]</scope>
    <source>
        <strain evidence="10 11">CCAP 1055/1</strain>
    </source>
</reference>
<evidence type="ECO:0000256" key="1">
    <source>
        <dbReference type="ARBA" id="ARBA00011009"/>
    </source>
</evidence>
<dbReference type="GO" id="GO:0141152">
    <property type="term" value="F:glycerol-3-phosphate dehydrogenase (NAD+) activity"/>
    <property type="evidence" value="ECO:0007669"/>
    <property type="project" value="UniProtKB-UniRule"/>
</dbReference>
<dbReference type="GO" id="GO:0005975">
    <property type="term" value="P:carbohydrate metabolic process"/>
    <property type="evidence" value="ECO:0007669"/>
    <property type="project" value="InterPro"/>
</dbReference>
<dbReference type="PaxDb" id="2850-Phatrdraft487"/>
<dbReference type="Gene3D" id="1.10.1040.10">
    <property type="entry name" value="N-(1-d-carboxylethyl)-l-norvaline Dehydrogenase, domain 2"/>
    <property type="match status" value="1"/>
</dbReference>
<proteinExistence type="inferred from homology"/>
<dbReference type="SUPFAM" id="SSF51735">
    <property type="entry name" value="NAD(P)-binding Rossmann-fold domains"/>
    <property type="match status" value="1"/>
</dbReference>
<dbReference type="InterPro" id="IPR006109">
    <property type="entry name" value="G3P_DH_NAD-dep_C"/>
</dbReference>
<comment type="catalytic activity">
    <reaction evidence="4 6">
        <text>sn-glycerol 3-phosphate + NAD(+) = dihydroxyacetone phosphate + NADH + H(+)</text>
        <dbReference type="Rhea" id="RHEA:11092"/>
        <dbReference type="ChEBI" id="CHEBI:15378"/>
        <dbReference type="ChEBI" id="CHEBI:57540"/>
        <dbReference type="ChEBI" id="CHEBI:57597"/>
        <dbReference type="ChEBI" id="CHEBI:57642"/>
        <dbReference type="ChEBI" id="CHEBI:57945"/>
        <dbReference type="EC" id="1.1.1.8"/>
    </reaction>
</comment>
<dbReference type="GO" id="GO:0046168">
    <property type="term" value="P:glycerol-3-phosphate catabolic process"/>
    <property type="evidence" value="ECO:0007669"/>
    <property type="project" value="UniProtKB-UniRule"/>
</dbReference>
<dbReference type="HOGENOM" id="CLU_033449_0_2_1"/>
<dbReference type="PANTHER" id="PTHR11728">
    <property type="entry name" value="GLYCEROL-3-PHOSPHATE DEHYDROGENASE"/>
    <property type="match status" value="1"/>
</dbReference>
<dbReference type="OMA" id="CKYFPDH"/>
<dbReference type="GO" id="GO:0005829">
    <property type="term" value="C:cytosol"/>
    <property type="evidence" value="ECO:0007669"/>
    <property type="project" value="TreeGrafter"/>
</dbReference>